<evidence type="ECO:0000313" key="6">
    <source>
        <dbReference type="RefSeq" id="XP_015175804.1"/>
    </source>
</evidence>
<sequence length="99" mass="10951">MEEERGNVEISAIVAEPLINVPNPRALQQNTVVSNTTTIAPGQSRYIQLLKVIEELGREIRPCYAGSRSSAEKVKRGLMTARTLVRECLGETERTARPS</sequence>
<organism evidence="5 6">
    <name type="scientific">Polistes dominula</name>
    <name type="common">European paper wasp</name>
    <name type="synonym">Vespa dominula</name>
    <dbReference type="NCBI Taxonomy" id="743375"/>
    <lineage>
        <taxon>Eukaryota</taxon>
        <taxon>Metazoa</taxon>
        <taxon>Ecdysozoa</taxon>
        <taxon>Arthropoda</taxon>
        <taxon>Hexapoda</taxon>
        <taxon>Insecta</taxon>
        <taxon>Pterygota</taxon>
        <taxon>Neoptera</taxon>
        <taxon>Endopterygota</taxon>
        <taxon>Hymenoptera</taxon>
        <taxon>Apocrita</taxon>
        <taxon>Aculeata</taxon>
        <taxon>Vespoidea</taxon>
        <taxon>Vespidae</taxon>
        <taxon>Polistinae</taxon>
        <taxon>Polistini</taxon>
        <taxon>Polistes</taxon>
    </lineage>
</organism>
<protein>
    <submittedName>
        <fullName evidence="6">Cyclin-dependent kinase 2-associated protein 1-like</fullName>
    </submittedName>
</protein>
<keyword evidence="5" id="KW-1185">Reference proteome</keyword>
<evidence type="ECO:0000256" key="2">
    <source>
        <dbReference type="ARBA" id="ARBA00008485"/>
    </source>
</evidence>
<dbReference type="Pfam" id="PF09806">
    <property type="entry name" value="CDK2AP"/>
    <property type="match status" value="1"/>
</dbReference>
<evidence type="ECO:0000256" key="3">
    <source>
        <dbReference type="ARBA" id="ARBA00022553"/>
    </source>
</evidence>
<name>A0ABM1I6G7_POLDO</name>
<dbReference type="GeneID" id="107066063"/>
<dbReference type="PANTHER" id="PTHR22607">
    <property type="entry name" value="DELETED IN ORAL CANCER 1/CDK2-ASSOCIATED PROTEIN 1"/>
    <property type="match status" value="1"/>
</dbReference>
<accession>A0ABM1I6G7</accession>
<evidence type="ECO:0000256" key="4">
    <source>
        <dbReference type="ARBA" id="ARBA00023242"/>
    </source>
</evidence>
<keyword evidence="3" id="KW-0597">Phosphoprotein</keyword>
<dbReference type="Gene3D" id="6.10.140.1300">
    <property type="match status" value="1"/>
</dbReference>
<evidence type="ECO:0000256" key="1">
    <source>
        <dbReference type="ARBA" id="ARBA00004123"/>
    </source>
</evidence>
<evidence type="ECO:0000313" key="5">
    <source>
        <dbReference type="Proteomes" id="UP000694924"/>
    </source>
</evidence>
<comment type="similarity">
    <text evidence="2">Belongs to the CDK2AP family.</text>
</comment>
<keyword evidence="4" id="KW-0539">Nucleus</keyword>
<comment type="subcellular location">
    <subcellularLocation>
        <location evidence="1">Nucleus</location>
    </subcellularLocation>
</comment>
<dbReference type="RefSeq" id="XP_015175804.1">
    <property type="nucleotide sequence ID" value="XM_015320318.1"/>
</dbReference>
<dbReference type="Proteomes" id="UP000694924">
    <property type="component" value="Unplaced"/>
</dbReference>
<gene>
    <name evidence="6" type="primary">LOC107066063</name>
</gene>
<proteinExistence type="inferred from homology"/>
<reference evidence="6" key="1">
    <citation type="submission" date="2025-08" db="UniProtKB">
        <authorList>
            <consortium name="RefSeq"/>
        </authorList>
    </citation>
    <scope>IDENTIFICATION</scope>
    <source>
        <tissue evidence="6">Whole body</tissue>
    </source>
</reference>
<dbReference type="PANTHER" id="PTHR22607:SF3">
    <property type="entry name" value="CDK2-ASSOCIATED PROTEIN 1, ISOFORM B"/>
    <property type="match status" value="1"/>
</dbReference>
<dbReference type="InterPro" id="IPR017266">
    <property type="entry name" value="DOC_1/2"/>
</dbReference>